<comment type="caution">
    <text evidence="1">The sequence shown here is derived from an EMBL/GenBank/DDBJ whole genome shotgun (WGS) entry which is preliminary data.</text>
</comment>
<sequence>MAEIFLGGYPAQRCARRTHNDFDPGAPKLGPPDAALQARFDRGLQFQDDVLAAWGRCYDGLLVIDREVGPQVATAQTVAAMNRGVPVIAGGRLPDVNGRSGAPDALVRCFHGYLPVEIKGHKTLTSPRPGKSKSGVAVSTLADPVDWRDIAGFKADADKRRRDGMQLAHYTRMLQELGHHAGAGDPELLVGGVVGTTDLGELLGDPLGIVWHRLADPLDATGSMLNRYDDEFGFRLQVAAAARRGDELVRPLRIGECNECPWLEHCAQVAGPDDASFALLTGHLNDREWRHLYATAGDGHTLSVAQLAAVDVDGCAADFRAQSIGTRDPRARLASAVRRASMTLSGTDFEPVGGKWPVIPSADVEVDFDIEWDLDNRIYQWGLRIRDGHDDATARYQPVMSFAPLDDAAEAALADEMADRLTRLRADADRDGKSLKVFHWSSVELTQSARFPRVAAALSGVSVDLMAWFNREFFARGSSSIKAVAPLLGFDWGTEDAGGLTSQLRIEEARGTGPAAEAARAWCLRYNEDDVAAQAAIRDGLRRLGDEREARGHQTRH</sequence>
<keyword evidence="2" id="KW-1185">Reference proteome</keyword>
<accession>A0A1X0CXV8</accession>
<reference evidence="1 2" key="1">
    <citation type="submission" date="2016-12" db="EMBL/GenBank/DDBJ databases">
        <title>The new phylogeny of genus Mycobacterium.</title>
        <authorList>
            <person name="Tortoli E."/>
            <person name="Trovato A."/>
            <person name="Cirillo D.M."/>
        </authorList>
    </citation>
    <scope>NUCLEOTIDE SEQUENCE [LARGE SCALE GENOMIC DNA]</scope>
    <source>
        <strain evidence="1 2">DSM 45130</strain>
    </source>
</reference>
<dbReference type="Proteomes" id="UP000192801">
    <property type="component" value="Unassembled WGS sequence"/>
</dbReference>
<dbReference type="RefSeq" id="WP_083033307.1">
    <property type="nucleotide sequence ID" value="NZ_AP022618.1"/>
</dbReference>
<organism evidence="1 2">
    <name type="scientific">Mycolicibacterium insubricum</name>
    <dbReference type="NCBI Taxonomy" id="444597"/>
    <lineage>
        <taxon>Bacteria</taxon>
        <taxon>Bacillati</taxon>
        <taxon>Actinomycetota</taxon>
        <taxon>Actinomycetes</taxon>
        <taxon>Mycobacteriales</taxon>
        <taxon>Mycobacteriaceae</taxon>
        <taxon>Mycolicibacterium</taxon>
    </lineage>
</organism>
<dbReference type="EMBL" id="MVHS01000069">
    <property type="protein sequence ID" value="ORA65021.1"/>
    <property type="molecule type" value="Genomic_DNA"/>
</dbReference>
<evidence type="ECO:0000313" key="2">
    <source>
        <dbReference type="Proteomes" id="UP000192801"/>
    </source>
</evidence>
<dbReference type="OrthoDB" id="3274988at2"/>
<dbReference type="Pfam" id="PF13482">
    <property type="entry name" value="RNase_H_2"/>
    <property type="match status" value="1"/>
</dbReference>
<gene>
    <name evidence="1" type="ORF">BST26_19370</name>
</gene>
<dbReference type="AlphaFoldDB" id="A0A1X0CXV8"/>
<dbReference type="InterPro" id="IPR038720">
    <property type="entry name" value="YprB_RNase_H-like_dom"/>
</dbReference>
<protein>
    <submittedName>
        <fullName evidence="1">Uncharacterized protein</fullName>
    </submittedName>
</protein>
<name>A0A1X0CXV8_9MYCO</name>
<proteinExistence type="predicted"/>
<evidence type="ECO:0000313" key="1">
    <source>
        <dbReference type="EMBL" id="ORA65021.1"/>
    </source>
</evidence>
<dbReference type="STRING" id="444597.BST26_19370"/>